<feature type="compositionally biased region" description="Low complexity" evidence="1">
    <location>
        <begin position="1180"/>
        <end position="1194"/>
    </location>
</feature>
<feature type="region of interest" description="Disordered" evidence="1">
    <location>
        <begin position="1755"/>
        <end position="1774"/>
    </location>
</feature>
<feature type="region of interest" description="Disordered" evidence="1">
    <location>
        <begin position="1967"/>
        <end position="2030"/>
    </location>
</feature>
<proteinExistence type="predicted"/>
<feature type="region of interest" description="Disordered" evidence="1">
    <location>
        <begin position="3028"/>
        <end position="3122"/>
    </location>
</feature>
<evidence type="ECO:0000256" key="1">
    <source>
        <dbReference type="SAM" id="MobiDB-lite"/>
    </source>
</evidence>
<dbReference type="GO" id="GO:0005777">
    <property type="term" value="C:peroxisome"/>
    <property type="evidence" value="ECO:0007669"/>
    <property type="project" value="InterPro"/>
</dbReference>
<dbReference type="PANTHER" id="PTHR14918">
    <property type="entry name" value="KICSTOR COMPLEX PROTEIN SZT2"/>
    <property type="match status" value="1"/>
</dbReference>
<evidence type="ECO:0008006" key="4">
    <source>
        <dbReference type="Google" id="ProtNLM"/>
    </source>
</evidence>
<feature type="compositionally biased region" description="Basic and acidic residues" evidence="1">
    <location>
        <begin position="2280"/>
        <end position="2292"/>
    </location>
</feature>
<feature type="region of interest" description="Disordered" evidence="1">
    <location>
        <begin position="1145"/>
        <end position="1201"/>
    </location>
</feature>
<feature type="compositionally biased region" description="Basic and acidic residues" evidence="1">
    <location>
        <begin position="2010"/>
        <end position="2030"/>
    </location>
</feature>
<gene>
    <name evidence="2" type="ORF">KPH14_007855</name>
</gene>
<reference evidence="2" key="1">
    <citation type="submission" date="2021-08" db="EMBL/GenBank/DDBJ databases">
        <authorList>
            <person name="Misof B."/>
            <person name="Oliver O."/>
            <person name="Podsiadlowski L."/>
            <person name="Donath A."/>
            <person name="Peters R."/>
            <person name="Mayer C."/>
            <person name="Rust J."/>
            <person name="Gunkel S."/>
            <person name="Lesny P."/>
            <person name="Martin S."/>
            <person name="Oeyen J.P."/>
            <person name="Petersen M."/>
            <person name="Panagiotis P."/>
            <person name="Wilbrandt J."/>
            <person name="Tanja T."/>
        </authorList>
    </citation>
    <scope>NUCLEOTIDE SEQUENCE</scope>
    <source>
        <strain evidence="2">GBR_01_08_01A</strain>
        <tissue evidence="2">Thorax + abdomen</tissue>
    </source>
</reference>
<sequence>MADIKNEEKTILEADTVFLLMKRGFPISRNIRAQWMLEHLDSTVEIQQPSLSYEDAPELEVVSVLPNGPPPSWTADTSHKFLYKIIGATSIIFLAHKYRMVFSLDLGPSLATVDIQHGEIVIDEVHLATKRCLEGITKPFTIPGSKRILKPEIFVTIIAHTPFLTSPAQQVLVQGWLLTPENVNYLIQYLEKQLNLLEEKVAFVTAIANQQLETLKAENERLVGGLFEDGTNYCNKNNNSCVGNTAMILPEASFINMLRYGMLALTVLPEHSCAHLVIISDGIVSTTDVHVLDSIMQQLRATTVACSFVHVGSVYHPHCADGLIPYQDLLCFLAAATLGSYMTYMPQIVPEYGADINMYHRNFFCWQLYRGTGNTSVSIKQSKWHSNNTFFYGHKPVHLLRKKQVDNQVTCTLSSLLCCRLREGYLIKRATVRDDTLEICFVLLWKNNVFLEHLVTCPWSSKSLSVSNTIQYTITIEAPYEFLHDITCLSKKPLKSQYRQAVVSRFWVAITSLTESDNMLAHFSWFPGSGWSWYNIPDTIRSGMPVFYLSAHPVPNTLQLSDAACPQFGQIWHPVVSMETMQWARWMHTQRITLILSHDRPLPKYLHQANQNGRFQWIQCRQAAAILYAMLKTWATFVLVENHTYVQFIYKEVEKPPVAFSLIRVNCKALCVVLNIAFTGGTEGGVRHNVVVDLVERLSQLALPNRPMEQRETPCCTVVHKPLEKILIRYERVPTDPSTIVFPDGTHPTSSRNASVLSNNLTTTLSRYLYHNRWLWHVKRPLVHITPGITLPRLNITAIARILSTITKMRLEEGFYFAYSAAGIINMVLEVNMQGLGKNSEHFPCIVQYILFPPQVVLNTTLEADQSDEDTDEGTVDGDLSTDDCEGSGDFQIITEIWIEPQYGHVGLLARHATEFMHSLQYHQLPDAIARIDEECVNALLTLEYLSQLCQVTAAENGSEIVCGQQTSHPQNLRTSDRSVDSNGYVTNTAAGCFKGTPMIDERIHHMHFTFDPLSILPKCQQAELLFSMFANGSDHREEGRQSANRILMDGFLERVKHLHNKELLLTSAQSQKFTEMLLNRPRDEESTMLFFSKEQNRTNEDSDFHPHWRCFVKGISATHVVLTILPASEKDVYLIAYPRNLPENNLTNRNCNNEQHLNTDANESNLSENNSYERKSDSSEQLSSENSNSNCSNTPLDTTKTSESESLVIPVYVYDCSLALLIDALIEKLESPRNKDIYQDHTFRVGQREREEFINSKLTNNLKTASPEPKSEDSDNAASDQKSLMEHCKLLNFAHCHCYVAAVYKSLALQQPLSYEDMEAAVELCEESLIEIDITNYMKSVCRHLSTSQDNNLLNQLKSNACYDVKALHNLIKDKFEGMITVAFRPVPAHPEFYYCSPLWVSKKTGRADSQRFDSDDDLETFAFRSEINCKLDDSSVQGNEEVNATSPTTNMHNFRKLSNCVYADTFNGELQEDTMCDKEQPLFLRLSCSIYFRSGLRTTPVNLLPTCFTEIVQRMDIQKDGNEVDIHLNNLKVSLNIICLNLPREVVDVTAKRYRNLRATNGYNASMENIHAEYERNLVNEKKSETLPEKMKHLPLYQHSAITNLTYEIEWLLQDETATALLDQSPPTEETLKFVARHVSESTERTSCSMDKVPLHFVFPSENSVPKFLEELRKLQIGRYCIRQEDSLFYFVKNMQEALDEDSDKEKVQNLKDQILIKKDNTMENIEQNTTLDMKNTGKTDVADQPACYSDISSIDEGKIGTDDGYEGDSSNSEDDLQWLIELDRRRECLPNFWLILQVESSHVDVYFHCRFLELVSSEVDCYKQIQTMLVTQLKVICRRVNQYLLLQNLHDTRICDALLEPELNEDHAWRGETSSESGGSLQSNSSVVNFTSGMFRCPVVWEVPFYLHPRLKTGPGRSGLSRGIKALHGVLNRFSVNNRSNMFVYQENNKNVFYLRLREQTNDGKPLQSKLSESDEKLTVSRSNSAASLSQAKGIDSTNDHSLANDTRPRVRSFGEKESDQTRIRSESDILNKTGDSIILKVHGISDAGPLVKCDLVQVLQNRLDDAVLEVLSVMLARNPMCKLTPADVHFIQKPCKNPESIVQLSVQPHCLLHMAALGHYLRQNLLQFLYIPKYTDHRTCYHFQDYSQPEGSTNRVAESDIFLYNQSHSSGSKGIACIALAITDSKSEARHVNEASCEDNLRRLLKNGDFENLISTSICKNKSNSKQLIEFRIWKQGRVNLEALLQKLCAAVRYATWDLVTEYNLLSTALTEPLDNVDKSSPTEKKETQTPVKNKQTQPKDPDNLVINQYEFGEEGKLNEIYHTILAKWFKYALDIGVPAVKKHEVIIHHRHSIPVIVRELQNLIRGYASDTSSRAFVLRDRQPFLSESVTLTPNLQAFCERGNSEDRKKWVMNVNERERTLSPVYVPCDFSKHEQGTYTKCILIARNFYQWKVSFGKTVQEDLLVPKDQKLLQKFNPLILPSDFVPRQRILLAEIQSGNITFYMYNWSKERSEKLIKQTTSLGTWLSSRSQLFTNIIMQKLGIFHHQPTSYYQQGEQSNSQYYQITDMESLTKFPHTSHGENKSGSKQHTRNNPLPWTQLVGQAPKETDSNTYHLHDNTDPVVKTAYDLQDFRHRERKAKEDMNKLYTIWQNRSSSSNIPVCLDTLNTFKQHSRLIHFCHTPLLFLPTWRLQSAATRDHSLTPPCSLASSNANQQANEQVQSKEDPAKTVIVKWHRELCNSMLIEYKQYLQILGFSPIQVESPDKTDTEQSPHQTHYLKKSMLGGVLLFEIHLAQPFFIAKLRVIECNRLPTKTNSAMVNQFLLSFVDACDKIKINMHLHSFTYDFHLRYIHSYIAGTGFWSLQQGYHLTHFLDDFNKYYSKAPNYARNLIYSDVITVRKLATPARMLYTYLLAHEETYGMRAFVMSNELQESQEGEYVLFKLQSTPLVSYCDAQDTRYTDDFDVALIVSRVNQPPEIERTEITLKYYLMLTSKRELYPKRDAENNKLGKFRTVYSVIKLANNSQPENSTESSPISTMVQSSVTNKTSKCEANNPTDSDSRTSDLDSNSITKESDDKVTNNKTVGNNMAPTPPPVPNSPLTQNHNILNTPSSSSSPHLVQIRQESVNYLGYYSSHEQLMQQLIMSQAQAARQHIIDMIERGASQCRTHLLWNKLFENKSSMTYTEFMELCSLAHVEPLSHLEPRLSPLSSQPVSWYQTLTKVLQSKYQEYHKQFSTADGNITHHLILHHGSLQAFTMLTIDLHTSRGDLYVVYRKSAEITNTPVNMEDVYSLIEGFINACCFHLWTSLCNQ</sequence>
<feature type="compositionally biased region" description="Low complexity" evidence="1">
    <location>
        <begin position="1145"/>
        <end position="1155"/>
    </location>
</feature>
<organism evidence="2 3">
    <name type="scientific">Odynerus spinipes</name>
    <dbReference type="NCBI Taxonomy" id="1348599"/>
    <lineage>
        <taxon>Eukaryota</taxon>
        <taxon>Metazoa</taxon>
        <taxon>Ecdysozoa</taxon>
        <taxon>Arthropoda</taxon>
        <taxon>Hexapoda</taxon>
        <taxon>Insecta</taxon>
        <taxon>Pterygota</taxon>
        <taxon>Neoptera</taxon>
        <taxon>Endopterygota</taxon>
        <taxon>Hymenoptera</taxon>
        <taxon>Apocrita</taxon>
        <taxon>Aculeata</taxon>
        <taxon>Vespoidea</taxon>
        <taxon>Vespidae</taxon>
        <taxon>Eumeninae</taxon>
        <taxon>Odynerus</taxon>
    </lineage>
</organism>
<feature type="region of interest" description="Disordered" evidence="1">
    <location>
        <begin position="863"/>
        <end position="882"/>
    </location>
</feature>
<feature type="compositionally biased region" description="Polar residues" evidence="1">
    <location>
        <begin position="2590"/>
        <end position="2601"/>
    </location>
</feature>
<feature type="compositionally biased region" description="Polar residues" evidence="1">
    <location>
        <begin position="2712"/>
        <end position="2725"/>
    </location>
</feature>
<accession>A0AAD9S0V9</accession>
<evidence type="ECO:0000313" key="2">
    <source>
        <dbReference type="EMBL" id="KAK2589304.1"/>
    </source>
</evidence>
<feature type="compositionally biased region" description="Polar residues" evidence="1">
    <location>
        <begin position="3105"/>
        <end position="3122"/>
    </location>
</feature>
<comment type="caution">
    <text evidence="2">The sequence shown here is derived from an EMBL/GenBank/DDBJ whole genome shotgun (WGS) entry which is preliminary data.</text>
</comment>
<feature type="region of interest" description="Disordered" evidence="1">
    <location>
        <begin position="2707"/>
        <end position="2727"/>
    </location>
</feature>
<reference evidence="2" key="2">
    <citation type="journal article" date="2023" name="Commun. Biol.">
        <title>Intrasexual cuticular hydrocarbon dimorphism in a wasp sheds light on hydrocarbon biosynthesis genes in Hymenoptera.</title>
        <authorList>
            <person name="Moris V.C."/>
            <person name="Podsiadlowski L."/>
            <person name="Martin S."/>
            <person name="Oeyen J.P."/>
            <person name="Donath A."/>
            <person name="Petersen M."/>
            <person name="Wilbrandt J."/>
            <person name="Misof B."/>
            <person name="Liedtke D."/>
            <person name="Thamm M."/>
            <person name="Scheiner R."/>
            <person name="Schmitt T."/>
            <person name="Niehuis O."/>
        </authorList>
    </citation>
    <scope>NUCLEOTIDE SEQUENCE</scope>
    <source>
        <strain evidence="2">GBR_01_08_01A</strain>
    </source>
</reference>
<feature type="region of interest" description="Disordered" evidence="1">
    <location>
        <begin position="2578"/>
        <end position="2603"/>
    </location>
</feature>
<feature type="region of interest" description="Disordered" evidence="1">
    <location>
        <begin position="1258"/>
        <end position="1279"/>
    </location>
</feature>
<protein>
    <recommendedName>
        <fullName evidence="4">Protein SZT2</fullName>
    </recommendedName>
</protein>
<feature type="compositionally biased region" description="Polar residues" evidence="1">
    <location>
        <begin position="3028"/>
        <end position="3061"/>
    </location>
</feature>
<name>A0AAD9S0V9_9HYME</name>
<dbReference type="Proteomes" id="UP001258017">
    <property type="component" value="Unassembled WGS sequence"/>
</dbReference>
<feature type="compositionally biased region" description="Acidic residues" evidence="1">
    <location>
        <begin position="865"/>
        <end position="882"/>
    </location>
</feature>
<dbReference type="EMBL" id="JAIFRP010000001">
    <property type="protein sequence ID" value="KAK2589304.1"/>
    <property type="molecule type" value="Genomic_DNA"/>
</dbReference>
<evidence type="ECO:0000313" key="3">
    <source>
        <dbReference type="Proteomes" id="UP001258017"/>
    </source>
</evidence>
<feature type="compositionally biased region" description="Polar residues" evidence="1">
    <location>
        <begin position="1983"/>
        <end position="2008"/>
    </location>
</feature>
<keyword evidence="3" id="KW-1185">Reference proteome</keyword>
<dbReference type="PANTHER" id="PTHR14918:SF3">
    <property type="entry name" value="KICSTOR COMPLEX PROTEIN SZT2"/>
    <property type="match status" value="1"/>
</dbReference>
<dbReference type="InterPro" id="IPR033228">
    <property type="entry name" value="SZT2"/>
</dbReference>
<feature type="compositionally biased region" description="Polar residues" evidence="1">
    <location>
        <begin position="3085"/>
        <end position="3094"/>
    </location>
</feature>
<feature type="region of interest" description="Disordered" evidence="1">
    <location>
        <begin position="2280"/>
        <end position="2307"/>
    </location>
</feature>